<accession>A0A934NDE3</accession>
<reference evidence="1 2" key="1">
    <citation type="submission" date="2020-09" db="EMBL/GenBank/DDBJ databases">
        <title>Draft genome of Gelidibacter salicanalis PAMC21136.</title>
        <authorList>
            <person name="Park H."/>
        </authorList>
    </citation>
    <scope>NUCLEOTIDE SEQUENCE [LARGE SCALE GENOMIC DNA]</scope>
    <source>
        <strain evidence="1 2">PAMC21136</strain>
    </source>
</reference>
<evidence type="ECO:0000313" key="2">
    <source>
        <dbReference type="Proteomes" id="UP000662373"/>
    </source>
</evidence>
<dbReference type="EMBL" id="JAEHJZ010000032">
    <property type="protein sequence ID" value="MBJ7881625.1"/>
    <property type="molecule type" value="Genomic_DNA"/>
</dbReference>
<dbReference type="InterPro" id="IPR010982">
    <property type="entry name" value="Lambda_DNA-bd_dom_sf"/>
</dbReference>
<gene>
    <name evidence="1" type="ORF">JEM65_13360</name>
</gene>
<organism evidence="1 2">
    <name type="scientific">Gelidibacter salicanalis</name>
    <dbReference type="NCBI Taxonomy" id="291193"/>
    <lineage>
        <taxon>Bacteria</taxon>
        <taxon>Pseudomonadati</taxon>
        <taxon>Bacteroidota</taxon>
        <taxon>Flavobacteriia</taxon>
        <taxon>Flavobacteriales</taxon>
        <taxon>Flavobacteriaceae</taxon>
        <taxon>Gelidibacter</taxon>
    </lineage>
</organism>
<sequence>MEEYIREQKKEIGARIQKILAILDLEPAQFAALTKLTVNTIINIESGKGFNSNTILNISFYTGMPLNVLLNLSSNRIDKTTLIKNFWYNAKTYNFSEYEKFNEKRFTIVEAIRRLIEETSFFDIPKKTGEVRNRITKDYSIKLESSAVSQALLDFVEDGLLNKNKIGSRNFHYSK</sequence>
<dbReference type="AlphaFoldDB" id="A0A934NDE3"/>
<name>A0A934NDE3_9FLAO</name>
<dbReference type="Gene3D" id="1.10.260.40">
    <property type="entry name" value="lambda repressor-like DNA-binding domains"/>
    <property type="match status" value="1"/>
</dbReference>
<dbReference type="Proteomes" id="UP000662373">
    <property type="component" value="Unassembled WGS sequence"/>
</dbReference>
<dbReference type="GO" id="GO:0003677">
    <property type="term" value="F:DNA binding"/>
    <property type="evidence" value="ECO:0007669"/>
    <property type="project" value="InterPro"/>
</dbReference>
<dbReference type="RefSeq" id="WP_199600358.1">
    <property type="nucleotide sequence ID" value="NZ_JAEHJZ010000032.1"/>
</dbReference>
<dbReference type="SUPFAM" id="SSF47413">
    <property type="entry name" value="lambda repressor-like DNA-binding domains"/>
    <property type="match status" value="1"/>
</dbReference>
<proteinExistence type="predicted"/>
<evidence type="ECO:0000313" key="1">
    <source>
        <dbReference type="EMBL" id="MBJ7881625.1"/>
    </source>
</evidence>
<comment type="caution">
    <text evidence="1">The sequence shown here is derived from an EMBL/GenBank/DDBJ whole genome shotgun (WGS) entry which is preliminary data.</text>
</comment>
<protein>
    <submittedName>
        <fullName evidence="1">Uncharacterized protein</fullName>
    </submittedName>
</protein>
<keyword evidence="2" id="KW-1185">Reference proteome</keyword>